<evidence type="ECO:0000313" key="3">
    <source>
        <dbReference type="Proteomes" id="UP000198771"/>
    </source>
</evidence>
<protein>
    <submittedName>
        <fullName evidence="2">Uncharacterized protein</fullName>
    </submittedName>
</protein>
<feature type="transmembrane region" description="Helical" evidence="1">
    <location>
        <begin position="274"/>
        <end position="296"/>
    </location>
</feature>
<dbReference type="Proteomes" id="UP000198771">
    <property type="component" value="Unassembled WGS sequence"/>
</dbReference>
<accession>A0A1G6DEI9</accession>
<gene>
    <name evidence="2" type="ORF">SAMN05660653_02114</name>
</gene>
<keyword evidence="3" id="KW-1185">Reference proteome</keyword>
<organism evidence="2 3">
    <name type="scientific">Desulfonatronum thiosulfatophilum</name>
    <dbReference type="NCBI Taxonomy" id="617002"/>
    <lineage>
        <taxon>Bacteria</taxon>
        <taxon>Pseudomonadati</taxon>
        <taxon>Thermodesulfobacteriota</taxon>
        <taxon>Desulfovibrionia</taxon>
        <taxon>Desulfovibrionales</taxon>
        <taxon>Desulfonatronaceae</taxon>
        <taxon>Desulfonatronum</taxon>
    </lineage>
</organism>
<evidence type="ECO:0000256" key="1">
    <source>
        <dbReference type="SAM" id="Phobius"/>
    </source>
</evidence>
<sequence length="332" mass="36891">MIRGEFEVLFAPDAVLSALGLAVFLLFALSAMGAGSVAVLTAFSGRKKTKVFADKLAKQMAEFGVIVLGLCLILISIRWGLWTFADWEVSSIWRRFYHLFFDIPGHLAFVATLTSIIFTRVWKQKKKSSSVHYVLGSLSMLVWLATLMLFVLGWLETRADVPMQQMDLHALPALLLEPLPWLIFAQGLFLGLALAGGMGMVYLVIRRNREDYGRDYYAWAVRSCAGRALSSGIVQVFWGVALYFAATLPWADMALRDVGTWSDLAVQALSASPAFAPMLMFLGLCLLAWISLIPLIKSQTPLRLKGMMFVHLLFIAAGLTFLAMAYERMLGM</sequence>
<keyword evidence="1" id="KW-0472">Membrane</keyword>
<proteinExistence type="predicted"/>
<keyword evidence="1" id="KW-0812">Transmembrane</keyword>
<dbReference type="EMBL" id="FMXO01000011">
    <property type="protein sequence ID" value="SDB43556.1"/>
    <property type="molecule type" value="Genomic_DNA"/>
</dbReference>
<dbReference type="RefSeq" id="WP_092121188.1">
    <property type="nucleotide sequence ID" value="NZ_FMXO01000011.1"/>
</dbReference>
<feature type="transmembrane region" description="Helical" evidence="1">
    <location>
        <begin position="96"/>
        <end position="119"/>
    </location>
</feature>
<feature type="transmembrane region" description="Helical" evidence="1">
    <location>
        <begin position="308"/>
        <end position="326"/>
    </location>
</feature>
<feature type="transmembrane region" description="Helical" evidence="1">
    <location>
        <begin position="226"/>
        <end position="246"/>
    </location>
</feature>
<feature type="transmembrane region" description="Helical" evidence="1">
    <location>
        <begin position="15"/>
        <end position="43"/>
    </location>
</feature>
<reference evidence="2 3" key="1">
    <citation type="submission" date="2016-10" db="EMBL/GenBank/DDBJ databases">
        <authorList>
            <person name="de Groot N.N."/>
        </authorList>
    </citation>
    <scope>NUCLEOTIDE SEQUENCE [LARGE SCALE GENOMIC DNA]</scope>
    <source>
        <strain evidence="2 3">ASO4-2</strain>
    </source>
</reference>
<feature type="transmembrane region" description="Helical" evidence="1">
    <location>
        <begin position="63"/>
        <end position="84"/>
    </location>
</feature>
<feature type="transmembrane region" description="Helical" evidence="1">
    <location>
        <begin position="131"/>
        <end position="155"/>
    </location>
</feature>
<dbReference type="OrthoDB" id="5471546at2"/>
<evidence type="ECO:0000313" key="2">
    <source>
        <dbReference type="EMBL" id="SDB43556.1"/>
    </source>
</evidence>
<keyword evidence="1" id="KW-1133">Transmembrane helix</keyword>
<name>A0A1G6DEI9_9BACT</name>
<dbReference type="AlphaFoldDB" id="A0A1G6DEI9"/>
<feature type="transmembrane region" description="Helical" evidence="1">
    <location>
        <begin position="181"/>
        <end position="205"/>
    </location>
</feature>